<name>K6YUA1_9ALTE</name>
<feature type="chain" id="PRO_5003901488" description="Chitosanase" evidence="1">
    <location>
        <begin position="22"/>
        <end position="259"/>
    </location>
</feature>
<comment type="caution">
    <text evidence="2">The sequence shown here is derived from an EMBL/GenBank/DDBJ whole genome shotgun (WGS) entry which is preliminary data.</text>
</comment>
<dbReference type="AlphaFoldDB" id="K6YUA1"/>
<keyword evidence="3" id="KW-1185">Reference proteome</keyword>
<dbReference type="Proteomes" id="UP000006334">
    <property type="component" value="Unassembled WGS sequence"/>
</dbReference>
<sequence length="259" mass="28602">MNRTVAMLTLNLMLPSALVAAVECEFTHWQNYKNEKLLINESKSAFIFATQHKAIDADGAPNAYHPENIGLDNYLNAGYPDSDWWPSVLVEDPNHPNKPYVQPDGEFKGYFISKTSLFDKQKSKLDPSRYVDATHFPYLVYPGKFYSKKGTGRLGDIGIAINLETNDIQSFVVADVGPSNASLGEMSMALAEGLGGKNVNPRNGAGAPRGKILYVLFPYSSKQHPWPLTTEQIEQIGDELLESIGGQEQTLSCSTLLEK</sequence>
<gene>
    <name evidence="2" type="ORF">GLIP_2212</name>
</gene>
<dbReference type="OrthoDB" id="6020299at2"/>
<organism evidence="2 3">
    <name type="scientific">Aliiglaciecola lipolytica E3</name>
    <dbReference type="NCBI Taxonomy" id="1127673"/>
    <lineage>
        <taxon>Bacteria</taxon>
        <taxon>Pseudomonadati</taxon>
        <taxon>Pseudomonadota</taxon>
        <taxon>Gammaproteobacteria</taxon>
        <taxon>Alteromonadales</taxon>
        <taxon>Alteromonadaceae</taxon>
        <taxon>Aliiglaciecola</taxon>
    </lineage>
</organism>
<accession>K6YUA1</accession>
<dbReference type="EMBL" id="BAEN01000041">
    <property type="protein sequence ID" value="GAC14840.1"/>
    <property type="molecule type" value="Genomic_DNA"/>
</dbReference>
<proteinExistence type="predicted"/>
<evidence type="ECO:0000256" key="1">
    <source>
        <dbReference type="SAM" id="SignalP"/>
    </source>
</evidence>
<keyword evidence="1" id="KW-0732">Signal</keyword>
<feature type="signal peptide" evidence="1">
    <location>
        <begin position="1"/>
        <end position="21"/>
    </location>
</feature>
<reference evidence="2 3" key="1">
    <citation type="journal article" date="2017" name="Antonie Van Leeuwenhoek">
        <title>Rhizobium rhizosphaerae sp. nov., a novel species isolated from rice rhizosphere.</title>
        <authorList>
            <person name="Zhao J.J."/>
            <person name="Zhang J."/>
            <person name="Zhang R.J."/>
            <person name="Zhang C.W."/>
            <person name="Yin H.Q."/>
            <person name="Zhang X.X."/>
        </authorList>
    </citation>
    <scope>NUCLEOTIDE SEQUENCE [LARGE SCALE GENOMIC DNA]</scope>
    <source>
        <strain evidence="2 3">E3</strain>
    </source>
</reference>
<evidence type="ECO:0000313" key="2">
    <source>
        <dbReference type="EMBL" id="GAC14840.1"/>
    </source>
</evidence>
<evidence type="ECO:0000313" key="3">
    <source>
        <dbReference type="Proteomes" id="UP000006334"/>
    </source>
</evidence>
<protein>
    <recommendedName>
        <fullName evidence="4">Chitosanase</fullName>
    </recommendedName>
</protein>
<dbReference type="STRING" id="1127673.GLIP_2212"/>
<evidence type="ECO:0008006" key="4">
    <source>
        <dbReference type="Google" id="ProtNLM"/>
    </source>
</evidence>
<dbReference type="eggNOG" id="COG3209">
    <property type="taxonomic scope" value="Bacteria"/>
</dbReference>
<dbReference type="RefSeq" id="WP_008844656.1">
    <property type="nucleotide sequence ID" value="NZ_BAEN01000041.1"/>
</dbReference>